<protein>
    <recommendedName>
        <fullName evidence="1">Helicase superfamily 3 single-stranded DNA/RNA virus domain-containing protein</fullName>
    </recommendedName>
</protein>
<comment type="caution">
    <text evidence="2">The sequence shown here is derived from an EMBL/GenBank/DDBJ whole genome shotgun (WGS) entry which is preliminary data.</text>
</comment>
<dbReference type="EMBL" id="QKWP01000653">
    <property type="protein sequence ID" value="RIB16744.1"/>
    <property type="molecule type" value="Genomic_DNA"/>
</dbReference>
<dbReference type="Pfam" id="PF00910">
    <property type="entry name" value="RNA_helicase"/>
    <property type="match status" value="1"/>
</dbReference>
<dbReference type="GO" id="GO:0003724">
    <property type="term" value="F:RNA helicase activity"/>
    <property type="evidence" value="ECO:0007669"/>
    <property type="project" value="InterPro"/>
</dbReference>
<dbReference type="Proteomes" id="UP000266673">
    <property type="component" value="Unassembled WGS sequence"/>
</dbReference>
<proteinExistence type="predicted"/>
<feature type="domain" description="Helicase superfamily 3 single-stranded DNA/RNA virus" evidence="1">
    <location>
        <begin position="231"/>
        <end position="317"/>
    </location>
</feature>
<dbReference type="GO" id="GO:0003723">
    <property type="term" value="F:RNA binding"/>
    <property type="evidence" value="ECO:0007669"/>
    <property type="project" value="InterPro"/>
</dbReference>
<evidence type="ECO:0000313" key="3">
    <source>
        <dbReference type="Proteomes" id="UP000266673"/>
    </source>
</evidence>
<keyword evidence="3" id="KW-1185">Reference proteome</keyword>
<dbReference type="InterPro" id="IPR027417">
    <property type="entry name" value="P-loop_NTPase"/>
</dbReference>
<name>A0A397V2K4_9GLOM</name>
<organism evidence="2 3">
    <name type="scientific">Gigaspora rosea</name>
    <dbReference type="NCBI Taxonomy" id="44941"/>
    <lineage>
        <taxon>Eukaryota</taxon>
        <taxon>Fungi</taxon>
        <taxon>Fungi incertae sedis</taxon>
        <taxon>Mucoromycota</taxon>
        <taxon>Glomeromycotina</taxon>
        <taxon>Glomeromycetes</taxon>
        <taxon>Diversisporales</taxon>
        <taxon>Gigasporaceae</taxon>
        <taxon>Gigaspora</taxon>
    </lineage>
</organism>
<evidence type="ECO:0000259" key="1">
    <source>
        <dbReference type="Pfam" id="PF00910"/>
    </source>
</evidence>
<dbReference type="SUPFAM" id="SSF52540">
    <property type="entry name" value="P-loop containing nucleoside triphosphate hydrolases"/>
    <property type="match status" value="1"/>
</dbReference>
<dbReference type="InterPro" id="IPR000605">
    <property type="entry name" value="Helicase_SF3_ssDNA/RNA_vir"/>
</dbReference>
<dbReference type="AlphaFoldDB" id="A0A397V2K4"/>
<gene>
    <name evidence="2" type="ORF">C2G38_2038331</name>
</gene>
<evidence type="ECO:0000313" key="2">
    <source>
        <dbReference type="EMBL" id="RIB16744.1"/>
    </source>
</evidence>
<reference evidence="2 3" key="1">
    <citation type="submission" date="2018-06" db="EMBL/GenBank/DDBJ databases">
        <title>Comparative genomics reveals the genomic features of Rhizophagus irregularis, R. cerebriforme, R. diaphanum and Gigaspora rosea, and their symbiotic lifestyle signature.</title>
        <authorList>
            <person name="Morin E."/>
            <person name="San Clemente H."/>
            <person name="Chen E.C.H."/>
            <person name="De La Providencia I."/>
            <person name="Hainaut M."/>
            <person name="Kuo A."/>
            <person name="Kohler A."/>
            <person name="Murat C."/>
            <person name="Tang N."/>
            <person name="Roy S."/>
            <person name="Loubradou J."/>
            <person name="Henrissat B."/>
            <person name="Grigoriev I.V."/>
            <person name="Corradi N."/>
            <person name="Roux C."/>
            <person name="Martin F.M."/>
        </authorList>
    </citation>
    <scope>NUCLEOTIDE SEQUENCE [LARGE SCALE GENOMIC DNA]</scope>
    <source>
        <strain evidence="2 3">DAOM 194757</strain>
    </source>
</reference>
<accession>A0A397V2K4</accession>
<dbReference type="OrthoDB" id="2471276at2759"/>
<sequence length="478" mass="56887">MGKGINFRHTLTTAFQCYCCHRDYQCNKNDRVDKKERQRHEAEFNTTGKHPICFNCEKNTGDMFEKDEGIIFPPGLLLKGTSQENLDYILKIYGKCKIHHNPSKNQYCKCSLFDLNNLDDCKICTIECCKQRKKELLDEEGSGPFEFGRYRFLLGSSNETVDKINNIILENYEKQKAIINNNDTYYNVVSDRRKWPTTFVSSPQNLEKITYDEEKLRKKNIKRRWWPIVFYFYGLNGSGKSGLVTELFGDELYNKSKKQRTNWWDGYDGQEIVFLDEFYTKISWDDVVNILNNTTEGVEHKGKGFRQPFIPKYIFMTARKSPQESYNFGNRSNNEDSCQRDWGQFERRLDYIIEFSGKWNDDITKRTTQMKFHKGDEMKFRNFDWDVKLHICEDVIEKTIEKCKKINNGQGIYTVINNEVYWKKEISDFKKQYLLEYPKVKPLFKYKQKFNNRIDKIELSSKRKGDNLVPEIIKKNKN</sequence>